<keyword evidence="6" id="KW-0862">Zinc</keyword>
<dbReference type="Pfam" id="PF17900">
    <property type="entry name" value="Peptidase_M1_N"/>
    <property type="match status" value="1"/>
</dbReference>
<evidence type="ECO:0000256" key="2">
    <source>
        <dbReference type="ARBA" id="ARBA00010136"/>
    </source>
</evidence>
<keyword evidence="4" id="KW-0479">Metal-binding</keyword>
<evidence type="ECO:0000313" key="12">
    <source>
        <dbReference type="Proteomes" id="UP000887566"/>
    </source>
</evidence>
<keyword evidence="12" id="KW-1185">Reference proteome</keyword>
<dbReference type="InterPro" id="IPR014782">
    <property type="entry name" value="Peptidase_M1_dom"/>
</dbReference>
<comment type="cofactor">
    <cofactor evidence="1">
        <name>Zn(2+)</name>
        <dbReference type="ChEBI" id="CHEBI:29105"/>
    </cofactor>
</comment>
<dbReference type="Gene3D" id="1.10.390.10">
    <property type="entry name" value="Neutral Protease Domain 2"/>
    <property type="match status" value="1"/>
</dbReference>
<comment type="similarity">
    <text evidence="2">Belongs to the peptidase M1 family.</text>
</comment>
<dbReference type="Gene3D" id="2.60.40.1730">
    <property type="entry name" value="tricorn interacting facor f3 domain"/>
    <property type="match status" value="1"/>
</dbReference>
<evidence type="ECO:0000259" key="10">
    <source>
        <dbReference type="Pfam" id="PF01433"/>
    </source>
</evidence>
<keyword evidence="3" id="KW-0645">Protease</keyword>
<feature type="region of interest" description="Disordered" evidence="8">
    <location>
        <begin position="1"/>
        <end position="24"/>
    </location>
</feature>
<sequence length="710" mass="80605">MKTANSGADRRKAHTAAESLGRSAGRRVCDERRLAEDRSTAMRREGALSVVVAQLLLVAYSGWLALAEQLPTTASALQTGSFGGILPADYEVIIRAPLWSGRFPSNEPVFVGSAVVTFYTTENVSTIYLHCKDLSIASDQVRLMDNGRSVPLREVLVDTANKLLVVRPTVALTDAKYYVLHVTNYTGKINPAYGMGIWRGFARSTPQSQAFVIATQFQLDHAREAFPCVDLPQFKADYRLTIDHAPDTIALNNEEVHLSQLLHDGWKRSSFKKTTRLPSYTVGFVILPSLYKTRSRTAVNGMPITLYYNPYNVAETLAATLLEYAEYSFNYYYGLLSKSIALKKLDLVMIPEFIVQGMENFGMITLNERYINAHWPTFQLSLIAHEIAHQWFSNMVTVRSWSATCVQEGITDHYARSVVRRYFGDGSAAWRSYHLDKYLLAMEQETSKAPPENLLLPDDTILMEVSEKCFGKAVFLFDALERLVGPTAFASRVARFLDDFNQRSYDWRDFSSRFADISIDGVRASDIFQYWFEHGGYPSLFVLRDYSEKRSLDLQQKHLFSMGAGMGLSTTSWEWPIPYTVRASNGGVKRATAEMKLLHTGEEKMNTPLESTATDYAIVNDDFDYFYRVNYDLQNWRLLGEELQKRPESFTPVARAQIVGDFCFFYQFGLLPGGDEIRKNMLSFVDANPKLFERQVRYTAPCRRVNRLVT</sequence>
<feature type="domain" description="Aminopeptidase N-like N-terminal" evidence="11">
    <location>
        <begin position="107"/>
        <end position="280"/>
    </location>
</feature>
<dbReference type="GO" id="GO:0005737">
    <property type="term" value="C:cytoplasm"/>
    <property type="evidence" value="ECO:0007669"/>
    <property type="project" value="TreeGrafter"/>
</dbReference>
<evidence type="ECO:0000259" key="11">
    <source>
        <dbReference type="Pfam" id="PF17900"/>
    </source>
</evidence>
<dbReference type="InterPro" id="IPR027268">
    <property type="entry name" value="Peptidase_M4/M1_CTD_sf"/>
</dbReference>
<dbReference type="InterPro" id="IPR001930">
    <property type="entry name" value="Peptidase_M1"/>
</dbReference>
<evidence type="ECO:0000256" key="1">
    <source>
        <dbReference type="ARBA" id="ARBA00001947"/>
    </source>
</evidence>
<dbReference type="GO" id="GO:0043171">
    <property type="term" value="P:peptide catabolic process"/>
    <property type="evidence" value="ECO:0007669"/>
    <property type="project" value="TreeGrafter"/>
</dbReference>
<evidence type="ECO:0000256" key="3">
    <source>
        <dbReference type="ARBA" id="ARBA00022670"/>
    </source>
</evidence>
<evidence type="ECO:0000256" key="6">
    <source>
        <dbReference type="ARBA" id="ARBA00022833"/>
    </source>
</evidence>
<dbReference type="InterPro" id="IPR042097">
    <property type="entry name" value="Aminopeptidase_N-like_N_sf"/>
</dbReference>
<keyword evidence="9" id="KW-0812">Transmembrane</keyword>
<dbReference type="GO" id="GO:0008270">
    <property type="term" value="F:zinc ion binding"/>
    <property type="evidence" value="ECO:0007669"/>
    <property type="project" value="InterPro"/>
</dbReference>
<dbReference type="GO" id="GO:0005615">
    <property type="term" value="C:extracellular space"/>
    <property type="evidence" value="ECO:0007669"/>
    <property type="project" value="TreeGrafter"/>
</dbReference>
<dbReference type="GO" id="GO:0016020">
    <property type="term" value="C:membrane"/>
    <property type="evidence" value="ECO:0007669"/>
    <property type="project" value="TreeGrafter"/>
</dbReference>
<keyword evidence="7" id="KW-0482">Metalloprotease</keyword>
<evidence type="ECO:0000256" key="7">
    <source>
        <dbReference type="ARBA" id="ARBA00023049"/>
    </source>
</evidence>
<name>A0A914WRX9_9BILA</name>
<dbReference type="SUPFAM" id="SSF63737">
    <property type="entry name" value="Leukotriene A4 hydrolase N-terminal domain"/>
    <property type="match status" value="1"/>
</dbReference>
<evidence type="ECO:0000256" key="9">
    <source>
        <dbReference type="SAM" id="Phobius"/>
    </source>
</evidence>
<dbReference type="InterPro" id="IPR050344">
    <property type="entry name" value="Peptidase_M1_aminopeptidases"/>
</dbReference>
<dbReference type="WBParaSite" id="PSAMB.scaffold467size70330.g6239.t1">
    <property type="protein sequence ID" value="PSAMB.scaffold467size70330.g6239.t1"/>
    <property type="gene ID" value="PSAMB.scaffold467size70330.g6239"/>
</dbReference>
<feature type="domain" description="Peptidase M1 membrane alanine aminopeptidase" evidence="10">
    <location>
        <begin position="322"/>
        <end position="517"/>
    </location>
</feature>
<reference evidence="13" key="1">
    <citation type="submission" date="2022-11" db="UniProtKB">
        <authorList>
            <consortium name="WormBaseParasite"/>
        </authorList>
    </citation>
    <scope>IDENTIFICATION</scope>
</reference>
<evidence type="ECO:0000256" key="4">
    <source>
        <dbReference type="ARBA" id="ARBA00022723"/>
    </source>
</evidence>
<proteinExistence type="inferred from homology"/>
<keyword evidence="9" id="KW-1133">Transmembrane helix</keyword>
<dbReference type="Gene3D" id="2.60.40.1910">
    <property type="match status" value="1"/>
</dbReference>
<keyword evidence="5" id="KW-0378">Hydrolase</keyword>
<organism evidence="12 13">
    <name type="scientific">Plectus sambesii</name>
    <dbReference type="NCBI Taxonomy" id="2011161"/>
    <lineage>
        <taxon>Eukaryota</taxon>
        <taxon>Metazoa</taxon>
        <taxon>Ecdysozoa</taxon>
        <taxon>Nematoda</taxon>
        <taxon>Chromadorea</taxon>
        <taxon>Plectida</taxon>
        <taxon>Plectina</taxon>
        <taxon>Plectoidea</taxon>
        <taxon>Plectidae</taxon>
        <taxon>Plectus</taxon>
    </lineage>
</organism>
<dbReference type="PANTHER" id="PTHR11533">
    <property type="entry name" value="PROTEASE M1 ZINC METALLOPROTEASE"/>
    <property type="match status" value="1"/>
</dbReference>
<evidence type="ECO:0000313" key="13">
    <source>
        <dbReference type="WBParaSite" id="PSAMB.scaffold467size70330.g6239.t1"/>
    </source>
</evidence>
<evidence type="ECO:0000256" key="8">
    <source>
        <dbReference type="SAM" id="MobiDB-lite"/>
    </source>
</evidence>
<keyword evidence="9" id="KW-0472">Membrane</keyword>
<feature type="transmembrane region" description="Helical" evidence="9">
    <location>
        <begin position="47"/>
        <end position="66"/>
    </location>
</feature>
<accession>A0A914WRX9</accession>
<dbReference type="Proteomes" id="UP000887566">
    <property type="component" value="Unplaced"/>
</dbReference>
<protein>
    <submittedName>
        <fullName evidence="13">Aminopeptidase</fullName>
    </submittedName>
</protein>
<dbReference type="Pfam" id="PF01433">
    <property type="entry name" value="Peptidase_M1"/>
    <property type="match status" value="1"/>
</dbReference>
<dbReference type="SUPFAM" id="SSF55486">
    <property type="entry name" value="Metalloproteases ('zincins'), catalytic domain"/>
    <property type="match status" value="1"/>
</dbReference>
<dbReference type="GO" id="GO:0006508">
    <property type="term" value="P:proteolysis"/>
    <property type="evidence" value="ECO:0007669"/>
    <property type="project" value="UniProtKB-KW"/>
</dbReference>
<dbReference type="GO" id="GO:0070006">
    <property type="term" value="F:metalloaminopeptidase activity"/>
    <property type="evidence" value="ECO:0007669"/>
    <property type="project" value="TreeGrafter"/>
</dbReference>
<dbReference type="PRINTS" id="PR00756">
    <property type="entry name" value="ALADIPTASE"/>
</dbReference>
<dbReference type="GO" id="GO:0042277">
    <property type="term" value="F:peptide binding"/>
    <property type="evidence" value="ECO:0007669"/>
    <property type="project" value="TreeGrafter"/>
</dbReference>
<dbReference type="PANTHER" id="PTHR11533:SF257">
    <property type="entry name" value="PEPTIDASE_M1 DOMAIN-CONTAINING PROTEIN"/>
    <property type="match status" value="1"/>
</dbReference>
<evidence type="ECO:0000256" key="5">
    <source>
        <dbReference type="ARBA" id="ARBA00022801"/>
    </source>
</evidence>
<dbReference type="AlphaFoldDB" id="A0A914WRX9"/>
<dbReference type="InterPro" id="IPR045357">
    <property type="entry name" value="Aminopeptidase_N-like_N"/>
</dbReference>